<dbReference type="EMBL" id="BJXR01000034">
    <property type="protein sequence ID" value="GEN09620.1"/>
    <property type="molecule type" value="Genomic_DNA"/>
</dbReference>
<dbReference type="AlphaFoldDB" id="A0A511T624"/>
<comment type="caution">
    <text evidence="2">The sequence shown here is derived from an EMBL/GenBank/DDBJ whole genome shotgun (WGS) entry which is preliminary data.</text>
</comment>
<sequence>MSNKPPPPDQEFIITATRKGWRLNGAGCEESITIAMDARQRVRFEIEPEPKPAPSTRPDYILIGRARSRSRFRVPVVLNTFLPEALPAGKYHLVYLFREGPLGGELSGTLNVGTGAEEDDGLLNQPPDRGHHERATIRASTKPLELAGVEEGPRDCKSWASLSQRRNA</sequence>
<evidence type="ECO:0000256" key="1">
    <source>
        <dbReference type="SAM" id="MobiDB-lite"/>
    </source>
</evidence>
<protein>
    <submittedName>
        <fullName evidence="2">Uncharacterized protein</fullName>
    </submittedName>
</protein>
<dbReference type="RefSeq" id="WP_143097342.1">
    <property type="nucleotide sequence ID" value="NZ_BJXR01000034.1"/>
</dbReference>
<evidence type="ECO:0000313" key="3">
    <source>
        <dbReference type="Proteomes" id="UP000321514"/>
    </source>
</evidence>
<gene>
    <name evidence="2" type="ORF">MFU01_46570</name>
</gene>
<reference evidence="2 3" key="1">
    <citation type="submission" date="2019-07" db="EMBL/GenBank/DDBJ databases">
        <title>Whole genome shotgun sequence of Myxococcus fulvus NBRC 100333.</title>
        <authorList>
            <person name="Hosoyama A."/>
            <person name="Uohara A."/>
            <person name="Ohji S."/>
            <person name="Ichikawa N."/>
        </authorList>
    </citation>
    <scope>NUCLEOTIDE SEQUENCE [LARGE SCALE GENOMIC DNA]</scope>
    <source>
        <strain evidence="2 3">NBRC 100333</strain>
    </source>
</reference>
<evidence type="ECO:0000313" key="2">
    <source>
        <dbReference type="EMBL" id="GEN09620.1"/>
    </source>
</evidence>
<accession>A0A511T624</accession>
<dbReference type="Proteomes" id="UP000321514">
    <property type="component" value="Unassembled WGS sequence"/>
</dbReference>
<feature type="region of interest" description="Disordered" evidence="1">
    <location>
        <begin position="113"/>
        <end position="168"/>
    </location>
</feature>
<name>A0A511T624_MYXFU</name>
<proteinExistence type="predicted"/>
<organism evidence="2 3">
    <name type="scientific">Myxococcus fulvus</name>
    <dbReference type="NCBI Taxonomy" id="33"/>
    <lineage>
        <taxon>Bacteria</taxon>
        <taxon>Pseudomonadati</taxon>
        <taxon>Myxococcota</taxon>
        <taxon>Myxococcia</taxon>
        <taxon>Myxococcales</taxon>
        <taxon>Cystobacterineae</taxon>
        <taxon>Myxococcaceae</taxon>
        <taxon>Myxococcus</taxon>
    </lineage>
</organism>